<protein>
    <submittedName>
        <fullName evidence="1">Histone-lysine N-methyltransferase setd1b</fullName>
        <ecNumber evidence="1">2.1.1.354</ecNumber>
    </submittedName>
</protein>
<sequence>MDSNESASASNSVFSDGDDSDGLFEGSRNTIRRRLVSKGTSKHPSIVRGLGSSDAEPQNISSATARQPTRRHALDSDGSAFGDYSSDEDEARAQDDDDDDNDNDNYNGDMGDLAIVPQRRGKKRALESKQPKKAVPQKRARRVSQMPVVESSQPGTPLAGLLGTQTQARIDEDMAPDVPVHATGSARTEGYYPIDSKMKGVYLPQLHSQLHWAASFFGGTDAAVASRLRGFAEKSKGASSNGRGVSASGASADGTARSTRGGGSSMSEASLYYSLSHASMGSSSRTHRATNRKLRAEFSMGIRSMGEGSSGAAGGNVPGGSSSGLAGDGSTGNSGSIVGSGGDGGSDLLRFNQLESRTKRLRFSKSAIHDWGLFASEPIFQGEFVIEYIGERIRAQLADLREEHYEREGIGSSYLFRVDDETVVDATKCGNVARFVNHSCEPNCIAKTIVADGTKRIVIYASHDIQVGEEVTYDYKFPPEEDKIPCLCGAANCRGYLN</sequence>
<keyword evidence="2" id="KW-1185">Reference proteome</keyword>
<organism evidence="1 2">
    <name type="scientific">Kickxella alabastrina</name>
    <dbReference type="NCBI Taxonomy" id="61397"/>
    <lineage>
        <taxon>Eukaryota</taxon>
        <taxon>Fungi</taxon>
        <taxon>Fungi incertae sedis</taxon>
        <taxon>Zoopagomycota</taxon>
        <taxon>Kickxellomycotina</taxon>
        <taxon>Kickxellomycetes</taxon>
        <taxon>Kickxellales</taxon>
        <taxon>Kickxellaceae</taxon>
        <taxon>Kickxella</taxon>
    </lineage>
</organism>
<keyword evidence="1" id="KW-0808">Transferase</keyword>
<evidence type="ECO:0000313" key="2">
    <source>
        <dbReference type="Proteomes" id="UP001150581"/>
    </source>
</evidence>
<comment type="caution">
    <text evidence="1">The sequence shown here is derived from an EMBL/GenBank/DDBJ whole genome shotgun (WGS) entry which is preliminary data.</text>
</comment>
<keyword evidence="1" id="KW-0489">Methyltransferase</keyword>
<dbReference type="EMBL" id="JANBPG010002079">
    <property type="protein sequence ID" value="KAJ1887119.1"/>
    <property type="molecule type" value="Genomic_DNA"/>
</dbReference>
<gene>
    <name evidence="1" type="primary">SETD1B_2</name>
    <name evidence="1" type="ORF">LPJ66_009282</name>
</gene>
<accession>A0ACC1I5W8</accession>
<reference evidence="1" key="1">
    <citation type="submission" date="2022-07" db="EMBL/GenBank/DDBJ databases">
        <title>Phylogenomic reconstructions and comparative analyses of Kickxellomycotina fungi.</title>
        <authorList>
            <person name="Reynolds N.K."/>
            <person name="Stajich J.E."/>
            <person name="Barry K."/>
            <person name="Grigoriev I.V."/>
            <person name="Crous P."/>
            <person name="Smith M.E."/>
        </authorList>
    </citation>
    <scope>NUCLEOTIDE SEQUENCE</scope>
    <source>
        <strain evidence="1">Benny 63K</strain>
    </source>
</reference>
<dbReference type="EC" id="2.1.1.354" evidence="1"/>
<evidence type="ECO:0000313" key="1">
    <source>
        <dbReference type="EMBL" id="KAJ1887119.1"/>
    </source>
</evidence>
<dbReference type="Proteomes" id="UP001150581">
    <property type="component" value="Unassembled WGS sequence"/>
</dbReference>
<name>A0ACC1I5W8_9FUNG</name>
<proteinExistence type="predicted"/>